<evidence type="ECO:0008006" key="4">
    <source>
        <dbReference type="Google" id="ProtNLM"/>
    </source>
</evidence>
<name>A0A226QJM1_9BACL</name>
<evidence type="ECO:0000313" key="3">
    <source>
        <dbReference type="Proteomes" id="UP000198394"/>
    </source>
</evidence>
<dbReference type="RefSeq" id="WP_089097681.1">
    <property type="nucleotide sequence ID" value="NZ_NDYL01000002.1"/>
</dbReference>
<gene>
    <name evidence="2" type="ORF">B9L23_11365</name>
</gene>
<comment type="caution">
    <text evidence="2">The sequence shown here is derived from an EMBL/GenBank/DDBJ whole genome shotgun (WGS) entry which is preliminary data.</text>
</comment>
<accession>A0A226QJM1</accession>
<sequence>MFKKFFILTIAIIISLTTVGCSDAANKKEEVTSENLPNVKTQDWKESPLFESNGYTMIGEEGRLGFIYDDSEVTRFYPNKVQKYMWHFWGNEKEFNGGLKVIATHETGGEPITVLEGLSLGGPNNGADHHVPSNMSLPKSGMWKLDAYIGNKLFGSIFVKVYEK</sequence>
<dbReference type="Gene3D" id="2.60.40.3830">
    <property type="match status" value="1"/>
</dbReference>
<keyword evidence="3" id="KW-1185">Reference proteome</keyword>
<organism evidence="2 3">
    <name type="scientific">Parageobacillus galactosidasius</name>
    <dbReference type="NCBI Taxonomy" id="883812"/>
    <lineage>
        <taxon>Bacteria</taxon>
        <taxon>Bacillati</taxon>
        <taxon>Bacillota</taxon>
        <taxon>Bacilli</taxon>
        <taxon>Bacillales</taxon>
        <taxon>Anoxybacillaceae</taxon>
        <taxon>Parageobacillus</taxon>
    </lineage>
</organism>
<keyword evidence="1" id="KW-0732">Signal</keyword>
<proteinExistence type="predicted"/>
<dbReference type="Pfam" id="PF16167">
    <property type="entry name" value="DUF4871"/>
    <property type="match status" value="1"/>
</dbReference>
<dbReference type="EMBL" id="NDYL01000002">
    <property type="protein sequence ID" value="OXB91877.1"/>
    <property type="molecule type" value="Genomic_DNA"/>
</dbReference>
<dbReference type="InterPro" id="IPR032366">
    <property type="entry name" value="DUF4871"/>
</dbReference>
<feature type="signal peptide" evidence="1">
    <location>
        <begin position="1"/>
        <end position="24"/>
    </location>
</feature>
<dbReference type="GeneID" id="94900049"/>
<feature type="chain" id="PRO_5012308017" description="DUF4871 domain-containing protein" evidence="1">
    <location>
        <begin position="25"/>
        <end position="164"/>
    </location>
</feature>
<dbReference type="Proteomes" id="UP000198394">
    <property type="component" value="Unassembled WGS sequence"/>
</dbReference>
<dbReference type="AlphaFoldDB" id="A0A226QJM1"/>
<reference evidence="2 3" key="1">
    <citation type="submission" date="2017-04" db="EMBL/GenBank/DDBJ databases">
        <title>The genome sequence of Parageobacillus galactosidasius DSM 18751.</title>
        <authorList>
            <person name="Ramaloko W.T."/>
            <person name="Koen N."/>
            <person name="Polliack S."/>
            <person name="Aliyu H."/>
            <person name="Lebre P."/>
            <person name="Mohr T."/>
            <person name="Oswald F."/>
            <person name="Zwick M."/>
            <person name="Neumann A."/>
            <person name="Syldatk C."/>
            <person name="Cowan D."/>
            <person name="De Maayer P."/>
        </authorList>
    </citation>
    <scope>NUCLEOTIDE SEQUENCE [LARGE SCALE GENOMIC DNA]</scope>
    <source>
        <strain evidence="2 3">DSM 18751</strain>
    </source>
</reference>
<evidence type="ECO:0000256" key="1">
    <source>
        <dbReference type="SAM" id="SignalP"/>
    </source>
</evidence>
<dbReference type="PROSITE" id="PS51257">
    <property type="entry name" value="PROKAR_LIPOPROTEIN"/>
    <property type="match status" value="1"/>
</dbReference>
<protein>
    <recommendedName>
        <fullName evidence="4">DUF4871 domain-containing protein</fullName>
    </recommendedName>
</protein>
<evidence type="ECO:0000313" key="2">
    <source>
        <dbReference type="EMBL" id="OXB91877.1"/>
    </source>
</evidence>